<sequence>MAMEFTISESVRNISRFEDQEQYSTDTETHFNIPWALQIRKNNGYLQFYLLCEKEECETRKWSIEVEFKLKLVSYNGKRLMTDCRRTFEKPSGLGSGDFLSWEKFEREYVVDDSIVIEAHVKIIKMTDDPCTVNKNQKIFLLIQTVENVSSIEEGGDFHTRVEERFNIPWRLKIQRRNGFLGLFLRCEKEESNTRNWTIAVELTLTLVSANGRILTSSTTSFFNKPVGYGLGKVMRWDDMLEKYVDNDRIRIEVRGKITEMTGCDGNNSSNCVIS</sequence>
<dbReference type="PIR" id="T31938">
    <property type="entry name" value="T31938"/>
</dbReference>
<dbReference type="SMR" id="O16555"/>
<evidence type="ECO:0000259" key="1">
    <source>
        <dbReference type="PROSITE" id="PS50144"/>
    </source>
</evidence>
<dbReference type="CTD" id="182657"/>
<evidence type="ECO:0000313" key="2">
    <source>
        <dbReference type="EMBL" id="CCD64668.1"/>
    </source>
</evidence>
<dbReference type="WormBase" id="C16C4.3">
    <property type="protein sequence ID" value="CE39473"/>
    <property type="gene ID" value="WBGene00015827"/>
    <property type="gene designation" value="math-13"/>
</dbReference>
<dbReference type="PANTHER" id="PTHR46308:SF1">
    <property type="entry name" value="MATH DOMAIN-CONTAINING PROTEIN"/>
    <property type="match status" value="1"/>
</dbReference>
<dbReference type="PROSITE" id="PS50144">
    <property type="entry name" value="MATH"/>
    <property type="match status" value="2"/>
</dbReference>
<dbReference type="Pfam" id="PF00917">
    <property type="entry name" value="MATH"/>
    <property type="match status" value="2"/>
</dbReference>
<evidence type="ECO:0000313" key="4">
    <source>
        <dbReference type="WormBase" id="C16C4.3"/>
    </source>
</evidence>
<dbReference type="AGR" id="WB:WBGene00015827"/>
<organism evidence="2 3">
    <name type="scientific">Caenorhabditis elegans</name>
    <dbReference type="NCBI Taxonomy" id="6239"/>
    <lineage>
        <taxon>Eukaryota</taxon>
        <taxon>Metazoa</taxon>
        <taxon>Ecdysozoa</taxon>
        <taxon>Nematoda</taxon>
        <taxon>Chromadorea</taxon>
        <taxon>Rhabditida</taxon>
        <taxon>Rhabditina</taxon>
        <taxon>Rhabditomorpha</taxon>
        <taxon>Rhabditoidea</taxon>
        <taxon>Rhabditidae</taxon>
        <taxon>Peloderinae</taxon>
        <taxon>Caenorhabditis</taxon>
    </lineage>
</organism>
<dbReference type="AlphaFoldDB" id="O16555"/>
<dbReference type="GeneID" id="182657"/>
<dbReference type="InParanoid" id="O16555"/>
<proteinExistence type="predicted"/>
<dbReference type="RefSeq" id="NP_001364700.1">
    <property type="nucleotide sequence ID" value="NM_001377702.1"/>
</dbReference>
<dbReference type="PANTHER" id="PTHR46308">
    <property type="entry name" value="MATH (MEPRIN-ASSOCIATED TRAF HOMOLOGY) DOMAIN CONTAINING"/>
    <property type="match status" value="1"/>
</dbReference>
<dbReference type="Gene3D" id="2.60.210.10">
    <property type="entry name" value="Apoptosis, Tumor Necrosis Factor Receptor Associated Protein 2, Chain A"/>
    <property type="match status" value="2"/>
</dbReference>
<dbReference type="EMBL" id="BX284602">
    <property type="protein sequence ID" value="CCD64668.1"/>
    <property type="molecule type" value="Genomic_DNA"/>
</dbReference>
<name>O16555_CAEEL</name>
<dbReference type="CDD" id="cd00121">
    <property type="entry name" value="MATH"/>
    <property type="match status" value="2"/>
</dbReference>
<dbReference type="PhylomeDB" id="O16555"/>
<dbReference type="STRING" id="6239.C16C4.3.1"/>
<dbReference type="Proteomes" id="UP000001940">
    <property type="component" value="Chromosome II"/>
</dbReference>
<dbReference type="SMART" id="SM00061">
    <property type="entry name" value="MATH"/>
    <property type="match status" value="2"/>
</dbReference>
<gene>
    <name evidence="2 4" type="primary">math-13</name>
    <name evidence="4" type="ORF">C16C4.3</name>
    <name evidence="2" type="ORF">CELE_C16C4.3</name>
</gene>
<dbReference type="SUPFAM" id="SSF49599">
    <property type="entry name" value="TRAF domain-like"/>
    <property type="match status" value="2"/>
</dbReference>
<dbReference type="Bgee" id="WBGene00015827">
    <property type="expression patterns" value="Expressed in adult organism"/>
</dbReference>
<dbReference type="HOGENOM" id="CLU_086152_0_0_1"/>
<accession>O16555</accession>
<feature type="domain" description="MATH" evidence="1">
    <location>
        <begin position="139"/>
        <end position="256"/>
    </location>
</feature>
<dbReference type="PaxDb" id="6239-C16C4.3"/>
<keyword evidence="3" id="KW-1185">Reference proteome</keyword>
<dbReference type="KEGG" id="cel:CELE_C16C4.3"/>
<dbReference type="OrthoDB" id="5901943at2759"/>
<dbReference type="InterPro" id="IPR008974">
    <property type="entry name" value="TRAF-like"/>
</dbReference>
<dbReference type="UCSC" id="C16C4.3">
    <property type="organism name" value="c. elegans"/>
</dbReference>
<evidence type="ECO:0000313" key="3">
    <source>
        <dbReference type="Proteomes" id="UP000001940"/>
    </source>
</evidence>
<feature type="domain" description="MATH" evidence="1">
    <location>
        <begin position="4"/>
        <end position="121"/>
    </location>
</feature>
<dbReference type="InterPro" id="IPR002083">
    <property type="entry name" value="MATH/TRAF_dom"/>
</dbReference>
<reference evidence="2 3" key="1">
    <citation type="journal article" date="1998" name="Science">
        <title>Genome sequence of the nematode C. elegans: a platform for investigating biology.</title>
        <authorList>
            <consortium name="The C. elegans sequencing consortium"/>
            <person name="Sulson J.E."/>
            <person name="Waterston R."/>
        </authorList>
    </citation>
    <scope>NUCLEOTIDE SEQUENCE [LARGE SCALE GENOMIC DNA]</scope>
    <source>
        <strain evidence="2 3">Bristol N2</strain>
    </source>
</reference>
<protein>
    <submittedName>
        <fullName evidence="2">MATH domain-containing protein</fullName>
    </submittedName>
</protein>
<dbReference type="eggNOG" id="KOG2177">
    <property type="taxonomic scope" value="Eukaryota"/>
</dbReference>
<dbReference type="FunCoup" id="O16555">
    <property type="interactions" value="17"/>
</dbReference>